<evidence type="ECO:0000313" key="9">
    <source>
        <dbReference type="EMBL" id="RVW82697.1"/>
    </source>
</evidence>
<evidence type="ECO:0000256" key="5">
    <source>
        <dbReference type="ARBA" id="ARBA00022989"/>
    </source>
</evidence>
<name>A0A438HE20_VITVI</name>
<dbReference type="InterPro" id="IPR013057">
    <property type="entry name" value="AA_transpt_TM"/>
</dbReference>
<dbReference type="Pfam" id="PF01490">
    <property type="entry name" value="Aa_trans"/>
    <property type="match status" value="1"/>
</dbReference>
<proteinExistence type="predicted"/>
<keyword evidence="3 7" id="KW-0812">Transmembrane</keyword>
<evidence type="ECO:0000256" key="2">
    <source>
        <dbReference type="ARBA" id="ARBA00022448"/>
    </source>
</evidence>
<feature type="transmembrane region" description="Helical" evidence="7">
    <location>
        <begin position="6"/>
        <end position="27"/>
    </location>
</feature>
<keyword evidence="6 7" id="KW-0472">Membrane</keyword>
<keyword evidence="4" id="KW-0029">Amino-acid transport</keyword>
<comment type="caution">
    <text evidence="9">The sequence shown here is derived from an EMBL/GenBank/DDBJ whole genome shotgun (WGS) entry which is preliminary data.</text>
</comment>
<evidence type="ECO:0000256" key="3">
    <source>
        <dbReference type="ARBA" id="ARBA00022692"/>
    </source>
</evidence>
<feature type="domain" description="Amino acid transporter transmembrane" evidence="8">
    <location>
        <begin position="11"/>
        <end position="86"/>
    </location>
</feature>
<evidence type="ECO:0000313" key="10">
    <source>
        <dbReference type="Proteomes" id="UP000288805"/>
    </source>
</evidence>
<protein>
    <submittedName>
        <fullName evidence="9">Amino acid transporter AVT1I</fullName>
    </submittedName>
</protein>
<keyword evidence="5 7" id="KW-1133">Transmembrane helix</keyword>
<dbReference type="EMBL" id="QGNW01000237">
    <property type="protein sequence ID" value="RVW82697.1"/>
    <property type="molecule type" value="Genomic_DNA"/>
</dbReference>
<reference evidence="9 10" key="1">
    <citation type="journal article" date="2018" name="PLoS Genet.">
        <title>Population sequencing reveals clonal diversity and ancestral inbreeding in the grapevine cultivar Chardonnay.</title>
        <authorList>
            <person name="Roach M.J."/>
            <person name="Johnson D.L."/>
            <person name="Bohlmann J."/>
            <person name="van Vuuren H.J."/>
            <person name="Jones S.J."/>
            <person name="Pretorius I.S."/>
            <person name="Schmidt S.A."/>
            <person name="Borneman A.R."/>
        </authorList>
    </citation>
    <scope>NUCLEOTIDE SEQUENCE [LARGE SCALE GENOMIC DNA]</scope>
    <source>
        <strain evidence="10">cv. Chardonnay</strain>
        <tissue evidence="9">Leaf</tissue>
    </source>
</reference>
<dbReference type="GO" id="GO:0016020">
    <property type="term" value="C:membrane"/>
    <property type="evidence" value="ECO:0007669"/>
    <property type="project" value="UniProtKB-SubCell"/>
</dbReference>
<evidence type="ECO:0000256" key="7">
    <source>
        <dbReference type="SAM" id="Phobius"/>
    </source>
</evidence>
<accession>A0A438HE20</accession>
<dbReference type="Proteomes" id="UP000288805">
    <property type="component" value="Unassembled WGS sequence"/>
</dbReference>
<evidence type="ECO:0000256" key="1">
    <source>
        <dbReference type="ARBA" id="ARBA00004370"/>
    </source>
</evidence>
<evidence type="ECO:0000256" key="4">
    <source>
        <dbReference type="ARBA" id="ARBA00022970"/>
    </source>
</evidence>
<comment type="subcellular location">
    <subcellularLocation>
        <location evidence="1">Membrane</location>
    </subcellularLocation>
</comment>
<dbReference type="AlphaFoldDB" id="A0A438HE20"/>
<evidence type="ECO:0000256" key="6">
    <source>
        <dbReference type="ARBA" id="ARBA00023136"/>
    </source>
</evidence>
<keyword evidence="2" id="KW-0813">Transport</keyword>
<evidence type="ECO:0000259" key="8">
    <source>
        <dbReference type="Pfam" id="PF01490"/>
    </source>
</evidence>
<gene>
    <name evidence="9" type="primary">AVT1I_0</name>
    <name evidence="9" type="ORF">CK203_037446</name>
</gene>
<sequence>MLQSLVFFISTCVLLVCYIFCTIKYAAMAVQGYLMFAPNVESQITLNLPTEKLSSRVAIYTTIINPISKYALMVIPIVNVTENWLPYYRNGRASALLIRTA</sequence>
<organism evidence="9 10">
    <name type="scientific">Vitis vinifera</name>
    <name type="common">Grape</name>
    <dbReference type="NCBI Taxonomy" id="29760"/>
    <lineage>
        <taxon>Eukaryota</taxon>
        <taxon>Viridiplantae</taxon>
        <taxon>Streptophyta</taxon>
        <taxon>Embryophyta</taxon>
        <taxon>Tracheophyta</taxon>
        <taxon>Spermatophyta</taxon>
        <taxon>Magnoliopsida</taxon>
        <taxon>eudicotyledons</taxon>
        <taxon>Gunneridae</taxon>
        <taxon>Pentapetalae</taxon>
        <taxon>rosids</taxon>
        <taxon>Vitales</taxon>
        <taxon>Vitaceae</taxon>
        <taxon>Viteae</taxon>
        <taxon>Vitis</taxon>
    </lineage>
</organism>
<dbReference type="GO" id="GO:0006865">
    <property type="term" value="P:amino acid transport"/>
    <property type="evidence" value="ECO:0007669"/>
    <property type="project" value="UniProtKB-KW"/>
</dbReference>